<protein>
    <submittedName>
        <fullName evidence="7">Transcriptional regulator, TetR family</fullName>
    </submittedName>
</protein>
<name>A0A1H8W7T8_9ACTN</name>
<dbReference type="InterPro" id="IPR023772">
    <property type="entry name" value="DNA-bd_HTH_TetR-type_CS"/>
</dbReference>
<dbReference type="STRING" id="673521.SAMN05660991_04168"/>
<dbReference type="InterPro" id="IPR004111">
    <property type="entry name" value="Repressor_TetR_C"/>
</dbReference>
<dbReference type="InterPro" id="IPR050109">
    <property type="entry name" value="HTH-type_TetR-like_transc_reg"/>
</dbReference>
<gene>
    <name evidence="7" type="ORF">SAMN05660991_04168</name>
</gene>
<keyword evidence="8" id="KW-1185">Reference proteome</keyword>
<dbReference type="GO" id="GO:0045892">
    <property type="term" value="P:negative regulation of DNA-templated transcription"/>
    <property type="evidence" value="ECO:0007669"/>
    <property type="project" value="InterPro"/>
</dbReference>
<evidence type="ECO:0000313" key="7">
    <source>
        <dbReference type="EMBL" id="SEP23712.1"/>
    </source>
</evidence>
<dbReference type="PRINTS" id="PR00400">
    <property type="entry name" value="TETREPRESSOR"/>
</dbReference>
<keyword evidence="3 5" id="KW-0238">DNA-binding</keyword>
<proteinExistence type="predicted"/>
<accession>A0A1H8W7T8</accession>
<dbReference type="GO" id="GO:0000976">
    <property type="term" value="F:transcription cis-regulatory region binding"/>
    <property type="evidence" value="ECO:0007669"/>
    <property type="project" value="TreeGrafter"/>
</dbReference>
<feature type="domain" description="HTH tetR-type" evidence="6">
    <location>
        <begin position="19"/>
        <end position="79"/>
    </location>
</feature>
<keyword evidence="1" id="KW-0678">Repressor</keyword>
<dbReference type="OrthoDB" id="4899232at2"/>
<organism evidence="7 8">
    <name type="scientific">Trujillonella endophytica</name>
    <dbReference type="NCBI Taxonomy" id="673521"/>
    <lineage>
        <taxon>Bacteria</taxon>
        <taxon>Bacillati</taxon>
        <taxon>Actinomycetota</taxon>
        <taxon>Actinomycetes</taxon>
        <taxon>Geodermatophilales</taxon>
        <taxon>Geodermatophilaceae</taxon>
        <taxon>Trujillonella</taxon>
    </lineage>
</organism>
<dbReference type="GO" id="GO:0003700">
    <property type="term" value="F:DNA-binding transcription factor activity"/>
    <property type="evidence" value="ECO:0007669"/>
    <property type="project" value="TreeGrafter"/>
</dbReference>
<evidence type="ECO:0000256" key="5">
    <source>
        <dbReference type="PROSITE-ProRule" id="PRU00335"/>
    </source>
</evidence>
<dbReference type="AlphaFoldDB" id="A0A1H8W7T8"/>
<dbReference type="PROSITE" id="PS01081">
    <property type="entry name" value="HTH_TETR_1"/>
    <property type="match status" value="1"/>
</dbReference>
<dbReference type="PANTHER" id="PTHR30055:SF234">
    <property type="entry name" value="HTH-TYPE TRANSCRIPTIONAL REGULATOR BETI"/>
    <property type="match status" value="1"/>
</dbReference>
<dbReference type="EMBL" id="FOEE01000017">
    <property type="protein sequence ID" value="SEP23712.1"/>
    <property type="molecule type" value="Genomic_DNA"/>
</dbReference>
<dbReference type="InterPro" id="IPR036271">
    <property type="entry name" value="Tet_transcr_reg_TetR-rel_C_sf"/>
</dbReference>
<evidence type="ECO:0000256" key="4">
    <source>
        <dbReference type="ARBA" id="ARBA00023163"/>
    </source>
</evidence>
<evidence type="ECO:0000313" key="8">
    <source>
        <dbReference type="Proteomes" id="UP000198960"/>
    </source>
</evidence>
<dbReference type="InterPro" id="IPR009057">
    <property type="entry name" value="Homeodomain-like_sf"/>
</dbReference>
<evidence type="ECO:0000256" key="3">
    <source>
        <dbReference type="ARBA" id="ARBA00023125"/>
    </source>
</evidence>
<dbReference type="GO" id="GO:0046677">
    <property type="term" value="P:response to antibiotic"/>
    <property type="evidence" value="ECO:0007669"/>
    <property type="project" value="InterPro"/>
</dbReference>
<dbReference type="Gene3D" id="1.10.10.60">
    <property type="entry name" value="Homeodomain-like"/>
    <property type="match status" value="1"/>
</dbReference>
<evidence type="ECO:0000259" key="6">
    <source>
        <dbReference type="PROSITE" id="PS50977"/>
    </source>
</evidence>
<dbReference type="InterPro" id="IPR001647">
    <property type="entry name" value="HTH_TetR"/>
</dbReference>
<dbReference type="SUPFAM" id="SSF48498">
    <property type="entry name" value="Tetracyclin repressor-like, C-terminal domain"/>
    <property type="match status" value="1"/>
</dbReference>
<dbReference type="InterPro" id="IPR003012">
    <property type="entry name" value="Tet_transcr_reg_TetR"/>
</dbReference>
<reference evidence="8" key="1">
    <citation type="submission" date="2016-10" db="EMBL/GenBank/DDBJ databases">
        <authorList>
            <person name="Varghese N."/>
            <person name="Submissions S."/>
        </authorList>
    </citation>
    <scope>NUCLEOTIDE SEQUENCE [LARGE SCALE GENOMIC DNA]</scope>
    <source>
        <strain evidence="8">DSM 45413</strain>
    </source>
</reference>
<feature type="DNA-binding region" description="H-T-H motif" evidence="5">
    <location>
        <begin position="42"/>
        <end position="61"/>
    </location>
</feature>
<dbReference type="PROSITE" id="PS50977">
    <property type="entry name" value="HTH_TETR_2"/>
    <property type="match status" value="1"/>
</dbReference>
<dbReference type="Proteomes" id="UP000198960">
    <property type="component" value="Unassembled WGS sequence"/>
</dbReference>
<sequence length="253" mass="28143">MSSTPAPQPPPRKRRARGSISAAEILQGAYQLADEESLEALSMPRLAQRLDVGVTSIYWYFRSKDELLDTLAERAMAEFDRQLDIPDDLAWDDYLRAYFRHHRRLFRENELLCDLIVLRSPGTPEASRLAAERIDRVLQVLVAAGFPPDGAMNAYAALSVFTRGSAALARLADDDDAGSDVAPGPFDEAPRLRVLSQLDRPRPLAMTGDEEFEFGLENTLRGLRAYLRELRGDEPCVSAVRESPLTDGAPTAR</sequence>
<keyword evidence="2" id="KW-0805">Transcription regulation</keyword>
<dbReference type="RefSeq" id="WP_091948278.1">
    <property type="nucleotide sequence ID" value="NZ_FOEE01000017.1"/>
</dbReference>
<evidence type="ECO:0000256" key="1">
    <source>
        <dbReference type="ARBA" id="ARBA00022491"/>
    </source>
</evidence>
<evidence type="ECO:0000256" key="2">
    <source>
        <dbReference type="ARBA" id="ARBA00023015"/>
    </source>
</evidence>
<dbReference type="Pfam" id="PF00440">
    <property type="entry name" value="TetR_N"/>
    <property type="match status" value="1"/>
</dbReference>
<dbReference type="SUPFAM" id="SSF46689">
    <property type="entry name" value="Homeodomain-like"/>
    <property type="match status" value="1"/>
</dbReference>
<dbReference type="PANTHER" id="PTHR30055">
    <property type="entry name" value="HTH-TYPE TRANSCRIPTIONAL REGULATOR RUTR"/>
    <property type="match status" value="1"/>
</dbReference>
<dbReference type="Gene3D" id="1.10.357.10">
    <property type="entry name" value="Tetracycline Repressor, domain 2"/>
    <property type="match status" value="1"/>
</dbReference>
<dbReference type="Pfam" id="PF02909">
    <property type="entry name" value="TetR_C_1"/>
    <property type="match status" value="1"/>
</dbReference>
<keyword evidence="4" id="KW-0804">Transcription</keyword>